<evidence type="ECO:0000256" key="2">
    <source>
        <dbReference type="ARBA" id="ARBA00022514"/>
    </source>
</evidence>
<dbReference type="Pfam" id="PF00048">
    <property type="entry name" value="IL8"/>
    <property type="match status" value="1"/>
</dbReference>
<dbReference type="GO" id="GO:0005615">
    <property type="term" value="C:extracellular space"/>
    <property type="evidence" value="ECO:0007669"/>
    <property type="project" value="UniProtKB-KW"/>
</dbReference>
<evidence type="ECO:0000256" key="3">
    <source>
        <dbReference type="ARBA" id="ARBA00023157"/>
    </source>
</evidence>
<dbReference type="AlphaFoldDB" id="A0A3Q0SIS6"/>
<dbReference type="GO" id="GO:0006955">
    <property type="term" value="P:immune response"/>
    <property type="evidence" value="ECO:0007669"/>
    <property type="project" value="InterPro"/>
</dbReference>
<comment type="subcellular location">
    <subcellularLocation>
        <location evidence="4">Secreted</location>
    </subcellularLocation>
</comment>
<dbReference type="InterPro" id="IPR039809">
    <property type="entry name" value="Chemokine_b/g/d"/>
</dbReference>
<proteinExistence type="inferred from homology"/>
<dbReference type="InterPro" id="IPR000827">
    <property type="entry name" value="Chemokine_CC_CS"/>
</dbReference>
<dbReference type="Ensembl" id="ENSACIT00000020820.1">
    <property type="protein sequence ID" value="ENSACIP00000020285.1"/>
    <property type="gene ID" value="ENSACIG00000015773.1"/>
</dbReference>
<dbReference type="GO" id="GO:0008009">
    <property type="term" value="F:chemokine activity"/>
    <property type="evidence" value="ECO:0007669"/>
    <property type="project" value="InterPro"/>
</dbReference>
<feature type="domain" description="Chemokine interleukin-8-like" evidence="5">
    <location>
        <begin position="28"/>
        <end position="86"/>
    </location>
</feature>
<feature type="signal peptide" evidence="4">
    <location>
        <begin position="1"/>
        <end position="22"/>
    </location>
</feature>
<evidence type="ECO:0000313" key="6">
    <source>
        <dbReference type="Ensembl" id="ENSACIP00000020285.1"/>
    </source>
</evidence>
<name>A0A3Q0SIS6_AMPCI</name>
<keyword evidence="4" id="KW-0145">Chemotaxis</keyword>
<organism evidence="6 7">
    <name type="scientific">Amphilophus citrinellus</name>
    <name type="common">Midas cichlid</name>
    <name type="synonym">Cichlasoma citrinellum</name>
    <dbReference type="NCBI Taxonomy" id="61819"/>
    <lineage>
        <taxon>Eukaryota</taxon>
        <taxon>Metazoa</taxon>
        <taxon>Chordata</taxon>
        <taxon>Craniata</taxon>
        <taxon>Vertebrata</taxon>
        <taxon>Euteleostomi</taxon>
        <taxon>Actinopterygii</taxon>
        <taxon>Neopterygii</taxon>
        <taxon>Teleostei</taxon>
        <taxon>Neoteleostei</taxon>
        <taxon>Acanthomorphata</taxon>
        <taxon>Ovalentaria</taxon>
        <taxon>Cichlomorphae</taxon>
        <taxon>Cichliformes</taxon>
        <taxon>Cichlidae</taxon>
        <taxon>New World cichlids</taxon>
        <taxon>Cichlasomatinae</taxon>
        <taxon>Heroini</taxon>
        <taxon>Amphilophus</taxon>
    </lineage>
</organism>
<dbReference type="SMART" id="SM00199">
    <property type="entry name" value="SCY"/>
    <property type="match status" value="1"/>
</dbReference>
<dbReference type="PROSITE" id="PS00472">
    <property type="entry name" value="SMALL_CYTOKINES_CC"/>
    <property type="match status" value="1"/>
</dbReference>
<dbReference type="OMA" id="STCCFIF"/>
<keyword evidence="4" id="KW-0964">Secreted</keyword>
<keyword evidence="3" id="KW-1015">Disulfide bond</keyword>
<dbReference type="FunFam" id="2.40.50.40:FF:000002">
    <property type="entry name" value="C-C motif chemokine"/>
    <property type="match status" value="1"/>
</dbReference>
<evidence type="ECO:0000313" key="7">
    <source>
        <dbReference type="Proteomes" id="UP000261340"/>
    </source>
</evidence>
<keyword evidence="4" id="KW-0732">Signal</keyword>
<dbReference type="PANTHER" id="PTHR12015">
    <property type="entry name" value="SMALL INDUCIBLE CYTOKINE A"/>
    <property type="match status" value="1"/>
</dbReference>
<keyword evidence="7" id="KW-1185">Reference proteome</keyword>
<reference evidence="6" key="2">
    <citation type="submission" date="2025-09" db="UniProtKB">
        <authorList>
            <consortium name="Ensembl"/>
        </authorList>
    </citation>
    <scope>IDENTIFICATION</scope>
</reference>
<dbReference type="InterPro" id="IPR001811">
    <property type="entry name" value="Chemokine_IL8-like_dom"/>
</dbReference>
<dbReference type="CDD" id="cd00272">
    <property type="entry name" value="Chemokine_CC"/>
    <property type="match status" value="1"/>
</dbReference>
<evidence type="ECO:0000256" key="4">
    <source>
        <dbReference type="RuleBase" id="RU361150"/>
    </source>
</evidence>
<dbReference type="Gene3D" id="2.40.50.40">
    <property type="match status" value="1"/>
</dbReference>
<comment type="similarity">
    <text evidence="1 4">Belongs to the intercrine beta (chemokine CC) family.</text>
</comment>
<reference evidence="6" key="1">
    <citation type="submission" date="2025-08" db="UniProtKB">
        <authorList>
            <consortium name="Ensembl"/>
        </authorList>
    </citation>
    <scope>IDENTIFICATION</scope>
</reference>
<dbReference type="Proteomes" id="UP000261340">
    <property type="component" value="Unplaced"/>
</dbReference>
<protein>
    <recommendedName>
        <fullName evidence="4">C-C motif chemokine</fullName>
    </recommendedName>
</protein>
<keyword evidence="2 4" id="KW-0202">Cytokine</keyword>
<dbReference type="STRING" id="61819.ENSACIP00000020285"/>
<feature type="chain" id="PRO_5018379942" description="C-C motif chemokine" evidence="4">
    <location>
        <begin position="23"/>
        <end position="91"/>
    </location>
</feature>
<accession>A0A3Q0SIS6</accession>
<dbReference type="InterPro" id="IPR036048">
    <property type="entry name" value="Interleukin_8-like_sf"/>
</dbReference>
<dbReference type="SUPFAM" id="SSF54117">
    <property type="entry name" value="Interleukin 8-like chemokines"/>
    <property type="match status" value="1"/>
</dbReference>
<dbReference type="GeneTree" id="ENSGT00940000171869"/>
<dbReference type="PANTHER" id="PTHR12015:SF108">
    <property type="entry name" value="C-C MOTIF CHEMOKINE 20"/>
    <property type="match status" value="1"/>
</dbReference>
<evidence type="ECO:0000259" key="5">
    <source>
        <dbReference type="SMART" id="SM00199"/>
    </source>
</evidence>
<sequence length="91" mass="10218">MRTIHILLLCILGAALLSTVDCNNANGPDKCCFEFYPRSINKKLIRSYTVSDRRCAKAAVILVTKRSHQICADPSLSWVKSIMKTLDKNSF</sequence>
<evidence type="ECO:0000256" key="1">
    <source>
        <dbReference type="ARBA" id="ARBA00010868"/>
    </source>
</evidence>